<reference evidence="2" key="1">
    <citation type="submission" date="2023-08" db="EMBL/GenBank/DDBJ databases">
        <authorList>
            <person name="Chen Y."/>
            <person name="Shah S."/>
            <person name="Dougan E. K."/>
            <person name="Thang M."/>
            <person name="Chan C."/>
        </authorList>
    </citation>
    <scope>NUCLEOTIDE SEQUENCE</scope>
</reference>
<dbReference type="EMBL" id="CAUJNA010003090">
    <property type="protein sequence ID" value="CAJ1395217.1"/>
    <property type="molecule type" value="Genomic_DNA"/>
</dbReference>
<dbReference type="AlphaFoldDB" id="A0AA36IXC2"/>
<dbReference type="Proteomes" id="UP001178507">
    <property type="component" value="Unassembled WGS sequence"/>
</dbReference>
<evidence type="ECO:0000313" key="3">
    <source>
        <dbReference type="Proteomes" id="UP001178507"/>
    </source>
</evidence>
<evidence type="ECO:0008006" key="4">
    <source>
        <dbReference type="Google" id="ProtNLM"/>
    </source>
</evidence>
<organism evidence="2 3">
    <name type="scientific">Effrenium voratum</name>
    <dbReference type="NCBI Taxonomy" id="2562239"/>
    <lineage>
        <taxon>Eukaryota</taxon>
        <taxon>Sar</taxon>
        <taxon>Alveolata</taxon>
        <taxon>Dinophyceae</taxon>
        <taxon>Suessiales</taxon>
        <taxon>Symbiodiniaceae</taxon>
        <taxon>Effrenium</taxon>
    </lineage>
</organism>
<dbReference type="SUPFAM" id="SSF52799">
    <property type="entry name" value="(Phosphotyrosine protein) phosphatases II"/>
    <property type="match status" value="1"/>
</dbReference>
<feature type="region of interest" description="Disordered" evidence="1">
    <location>
        <begin position="539"/>
        <end position="581"/>
    </location>
</feature>
<evidence type="ECO:0000256" key="1">
    <source>
        <dbReference type="SAM" id="MobiDB-lite"/>
    </source>
</evidence>
<dbReference type="InterPro" id="IPR029021">
    <property type="entry name" value="Prot-tyrosine_phosphatase-like"/>
</dbReference>
<feature type="compositionally biased region" description="Polar residues" evidence="1">
    <location>
        <begin position="544"/>
        <end position="556"/>
    </location>
</feature>
<proteinExistence type="predicted"/>
<sequence>MADEVAAWREANGAQADLDFAYYFDSFHEASAEAGSAVAGAWRACFTRVSQGLQGMVRDIVAKDPAAHLLDPMPAPPAPKPTRAAPKTSPIVALSQKTQIRLPAKRPKLSTAPAPSSLEQENEQFRATLLDILQDASRFRVLRADPEREQKVKSFESLVSGLLGATETPTLKRVQLTWAELYRHVELGQLGHPLQPWDLELFVRSNSAPQRVMQAFLWMQRNLHLDWDFSLCRMKRKRQGNRYGVGAKQAPTAEMTMFVELERVLQSAAEHSSSRWLALFGAWCQVLGAVRYQHLQRSILWKVTSQTCFFICTRGKQKHSRDGFHWSVPSHLVTTGYPLGEKLAQTWRRWTTDNSNHVGLVAHPSNREHVNAAAATACIQSIMVRVLGNDAGRVTSKSWRQFGITMVVRAGFSTTDQVAFGNWLDRAPGGNTSIPMRYCGSKLEQSTFLRHVVWAMIRNLQHEALTWSQITNTQLEAARNLAMDDVATFLDRVATTFMEFEAPKVAAVLRAAPFKLMTKFAKKAKLAVAEVVHPPGEVVDLTGNGPQQVEQPSQVSGRLPVASQPSVSHATPKPAVRRPAMEHTLDDDYFDRLAAQRWRRPGHADRPEPPTVIWRRGPAGPHLILGGILTAEQAEELETMSVGLVINCLAPRDTRGVMPAAAVNQRFPVGRQERGKHWSTIRRQVGQALAAQESVYVHCAAGVHRAPIGAGAILSCIEQVEPEEALTRIARVRSVEPEKALKDTAMRRWLFEEAELTPLPGLVVKLPVQFVASQRAKSLFHVVPEGMSEDEPVPACRWRRSAATARSFAGGRDKVHLANSVHEAAAYGLSFCTQCAWMLPPSYQQTLEDVGATYKTKDNS</sequence>
<accession>A0AA36IXC2</accession>
<dbReference type="Gene3D" id="3.90.190.10">
    <property type="entry name" value="Protein tyrosine phosphatase superfamily"/>
    <property type="match status" value="1"/>
</dbReference>
<comment type="caution">
    <text evidence="2">The sequence shown here is derived from an EMBL/GenBank/DDBJ whole genome shotgun (WGS) entry which is preliminary data.</text>
</comment>
<name>A0AA36IXC2_9DINO</name>
<evidence type="ECO:0000313" key="2">
    <source>
        <dbReference type="EMBL" id="CAJ1395217.1"/>
    </source>
</evidence>
<protein>
    <recommendedName>
        <fullName evidence="4">Tyrosine specific protein phosphatases domain-containing protein</fullName>
    </recommendedName>
</protein>
<gene>
    <name evidence="2" type="ORF">EVOR1521_LOCUS19684</name>
</gene>
<keyword evidence="3" id="KW-1185">Reference proteome</keyword>